<comment type="caution">
    <text evidence="2">The sequence shown here is derived from an EMBL/GenBank/DDBJ whole genome shotgun (WGS) entry which is preliminary data.</text>
</comment>
<accession>X0T913</accession>
<feature type="compositionally biased region" description="Basic and acidic residues" evidence="1">
    <location>
        <begin position="35"/>
        <end position="45"/>
    </location>
</feature>
<gene>
    <name evidence="2" type="ORF">S01H1_24014</name>
</gene>
<sequence length="54" mass="6117">KVCKTILDDFNPDLCLNEINRLDSEIKKIHNTIDAKKKKNAEKSDGGFNSIARN</sequence>
<protein>
    <submittedName>
        <fullName evidence="2">Uncharacterized protein</fullName>
    </submittedName>
</protein>
<organism evidence="2">
    <name type="scientific">marine sediment metagenome</name>
    <dbReference type="NCBI Taxonomy" id="412755"/>
    <lineage>
        <taxon>unclassified sequences</taxon>
        <taxon>metagenomes</taxon>
        <taxon>ecological metagenomes</taxon>
    </lineage>
</organism>
<proteinExistence type="predicted"/>
<reference evidence="2" key="1">
    <citation type="journal article" date="2014" name="Front. Microbiol.">
        <title>High frequency of phylogenetically diverse reductive dehalogenase-homologous genes in deep subseafloor sedimentary metagenomes.</title>
        <authorList>
            <person name="Kawai M."/>
            <person name="Futagami T."/>
            <person name="Toyoda A."/>
            <person name="Takaki Y."/>
            <person name="Nishi S."/>
            <person name="Hori S."/>
            <person name="Arai W."/>
            <person name="Tsubouchi T."/>
            <person name="Morono Y."/>
            <person name="Uchiyama I."/>
            <person name="Ito T."/>
            <person name="Fujiyama A."/>
            <person name="Inagaki F."/>
            <person name="Takami H."/>
        </authorList>
    </citation>
    <scope>NUCLEOTIDE SEQUENCE</scope>
    <source>
        <strain evidence="2">Expedition CK06-06</strain>
    </source>
</reference>
<dbReference type="EMBL" id="BARS01014093">
    <property type="protein sequence ID" value="GAF89953.1"/>
    <property type="molecule type" value="Genomic_DNA"/>
</dbReference>
<feature type="non-terminal residue" evidence="2">
    <location>
        <position position="1"/>
    </location>
</feature>
<dbReference type="AlphaFoldDB" id="X0T913"/>
<evidence type="ECO:0000313" key="2">
    <source>
        <dbReference type="EMBL" id="GAF89953.1"/>
    </source>
</evidence>
<feature type="region of interest" description="Disordered" evidence="1">
    <location>
        <begin position="35"/>
        <end position="54"/>
    </location>
</feature>
<evidence type="ECO:0000256" key="1">
    <source>
        <dbReference type="SAM" id="MobiDB-lite"/>
    </source>
</evidence>
<name>X0T913_9ZZZZ</name>